<dbReference type="GO" id="GO:0042147">
    <property type="term" value="P:retrograde transport, endosome to Golgi"/>
    <property type="evidence" value="ECO:0007669"/>
    <property type="project" value="InterPro"/>
</dbReference>
<gene>
    <name evidence="4" type="ORF">AK88_01114</name>
</gene>
<dbReference type="VEuPathDB" id="PlasmoDB:AK88_01114"/>
<dbReference type="AlphaFoldDB" id="A0A0D9QTT9"/>
<feature type="compositionally biased region" description="Basic and acidic residues" evidence="2">
    <location>
        <begin position="380"/>
        <end position="407"/>
    </location>
</feature>
<dbReference type="OMA" id="QQFYHTI"/>
<feature type="coiled-coil region" evidence="1">
    <location>
        <begin position="19"/>
        <end position="78"/>
    </location>
</feature>
<dbReference type="Proteomes" id="UP000054561">
    <property type="component" value="Unassembled WGS sequence"/>
</dbReference>
<sequence length="859" mass="100206">MGEVDAFVQEYINSNIAKIEDVEIHVEKMNRQIMELDKTISEKVESHILSQNEYDQKLTHIKEKMKIINNQMEQVDKKTQESEQILVKLCKDIKKLDIGKKNVTETIIIMKRIVMVITAISSLKKKAVKREYSGCIPLISVIKEMLIHMSDLRTNEKLRTLYKDAKILFDDVKHQIKEDIDLVYDPDVHIEKNLIIVNEANNAEGEKMSINLFDACKSLYHLDQKLVSNVVKKFSNFFLEKYIIIFENQANNLEGIDRRMAWLKRALNTYDHVYAHIFPPVYNMPYHVVCKFCSITKKHIVKIMSSSMDQMNPVSLIQTVIKVINFENFLSKNVTFFIEKRTTSHDAYSSLDFPFPELIMQRDLSPGGGHAEGENASPAEAEKRTDQMDNTDGREGDHSISAMHDDANSQAPQNFKGVISCAFDSYLCSWLKYEEKKILQKFENIINDENKEDTVEGQGKYSEYKLSSSEKDPLFDVNKIIKKKEKNTPQVDTEMVEEKHTVYKSAYKMFYLYKSYINMILQFSDCQTLYDFVTFFKTLLLKYSEELNKRIVKEVKEENKNHHFKLLSIIINTCYYVEQTMNEAFENLVKVIDPIYKDKICFKEEEQEFLQIKTKCIKGIIVFVEKKINSIISNKEITNIYDPNDVQEKTPYITNMDLFLREYFSFFKKIFNETYLIYLLEKTTTLIIQQFYHTIFSFQFMTNVTAQQLLLDCHEIEKILFQTAALLNTRKGDQNNTHAAARGTAAGGQASAESDDECIIPQTYFNYVKNQTNKIQFLIKIFISNIYDMNSFNMLLTENNNICTIEEIEKILSLKKEGTGTKDPPREPTQNKNYVHDIKERGMKAAEEVKFFFNKITSM</sequence>
<organism evidence="4 5">
    <name type="scientific">Plasmodium fragile</name>
    <dbReference type="NCBI Taxonomy" id="5857"/>
    <lineage>
        <taxon>Eukaryota</taxon>
        <taxon>Sar</taxon>
        <taxon>Alveolata</taxon>
        <taxon>Apicomplexa</taxon>
        <taxon>Aconoidasida</taxon>
        <taxon>Haemosporida</taxon>
        <taxon>Plasmodiidae</taxon>
        <taxon>Plasmodium</taxon>
        <taxon>Plasmodium (Plasmodium)</taxon>
    </lineage>
</organism>
<protein>
    <recommendedName>
        <fullName evidence="3">Vps53 N-terminal domain-containing protein</fullName>
    </recommendedName>
</protein>
<dbReference type="RefSeq" id="XP_012334175.1">
    <property type="nucleotide sequence ID" value="XM_012478752.1"/>
</dbReference>
<evidence type="ECO:0000256" key="2">
    <source>
        <dbReference type="SAM" id="MobiDB-lite"/>
    </source>
</evidence>
<accession>A0A0D9QTT9</accession>
<dbReference type="PANTHER" id="PTHR12820:SF0">
    <property type="entry name" value="VACUOLAR PROTEIN SORTING-ASSOCIATED PROTEIN 53 HOMOLOG"/>
    <property type="match status" value="1"/>
</dbReference>
<evidence type="ECO:0000259" key="3">
    <source>
        <dbReference type="Pfam" id="PF04100"/>
    </source>
</evidence>
<name>A0A0D9QTT9_PLAFR</name>
<feature type="domain" description="Vps53 N-terminal" evidence="3">
    <location>
        <begin position="19"/>
        <end position="449"/>
    </location>
</feature>
<dbReference type="GeneID" id="24266428"/>
<dbReference type="GO" id="GO:0000938">
    <property type="term" value="C:GARP complex"/>
    <property type="evidence" value="ECO:0007669"/>
    <property type="project" value="InterPro"/>
</dbReference>
<feature type="region of interest" description="Disordered" evidence="2">
    <location>
        <begin position="364"/>
        <end position="408"/>
    </location>
</feature>
<evidence type="ECO:0000256" key="1">
    <source>
        <dbReference type="SAM" id="Coils"/>
    </source>
</evidence>
<dbReference type="PANTHER" id="PTHR12820">
    <property type="entry name" value="VACUOLAR SORTING PROTEIN 53"/>
    <property type="match status" value="1"/>
</dbReference>
<keyword evidence="1" id="KW-0175">Coiled coil</keyword>
<evidence type="ECO:0000313" key="5">
    <source>
        <dbReference type="Proteomes" id="UP000054561"/>
    </source>
</evidence>
<dbReference type="EMBL" id="KQ001653">
    <property type="protein sequence ID" value="KJP89236.1"/>
    <property type="molecule type" value="Genomic_DNA"/>
</dbReference>
<reference evidence="4 5" key="1">
    <citation type="submission" date="2014-03" db="EMBL/GenBank/DDBJ databases">
        <title>The Genome Sequence of Plasmodium fragile nilgiri.</title>
        <authorList>
            <consortium name="The Broad Institute Genomics Platform"/>
            <consortium name="The Broad Institute Genome Sequencing Center for Infectious Disease"/>
            <person name="Neafsey D."/>
            <person name="Duraisingh M."/>
            <person name="Young S.K."/>
            <person name="Zeng Q."/>
            <person name="Gargeya S."/>
            <person name="Abouelleil A."/>
            <person name="Alvarado L."/>
            <person name="Chapman S.B."/>
            <person name="Gainer-Dewar J."/>
            <person name="Goldberg J."/>
            <person name="Griggs A."/>
            <person name="Gujja S."/>
            <person name="Hansen M."/>
            <person name="Howarth C."/>
            <person name="Imamovic A."/>
            <person name="Larimer J."/>
            <person name="Pearson M."/>
            <person name="Poon T.W."/>
            <person name="Priest M."/>
            <person name="Roberts A."/>
            <person name="Saif S."/>
            <person name="Shea T."/>
            <person name="Sykes S."/>
            <person name="Wortman J."/>
            <person name="Nusbaum C."/>
            <person name="Birren B."/>
        </authorList>
    </citation>
    <scope>NUCLEOTIDE SEQUENCE [LARGE SCALE GENOMIC DNA]</scope>
    <source>
        <strain evidence="5">nilgiri</strain>
    </source>
</reference>
<dbReference type="GO" id="GO:0005829">
    <property type="term" value="C:cytosol"/>
    <property type="evidence" value="ECO:0007669"/>
    <property type="project" value="GOC"/>
</dbReference>
<dbReference type="InterPro" id="IPR039766">
    <property type="entry name" value="Vps53"/>
</dbReference>
<dbReference type="Pfam" id="PF04100">
    <property type="entry name" value="Vps53_N"/>
    <property type="match status" value="1"/>
</dbReference>
<evidence type="ECO:0000313" key="4">
    <source>
        <dbReference type="EMBL" id="KJP89236.1"/>
    </source>
</evidence>
<dbReference type="OrthoDB" id="10261632at2759"/>
<keyword evidence="5" id="KW-1185">Reference proteome</keyword>
<proteinExistence type="predicted"/>
<dbReference type="InterPro" id="IPR007234">
    <property type="entry name" value="Vps53_N"/>
</dbReference>